<reference evidence="8 9" key="1">
    <citation type="submission" date="2019-05" db="EMBL/GenBank/DDBJ databases">
        <authorList>
            <person name="Qu J.-H."/>
        </authorList>
    </citation>
    <scope>NUCLEOTIDE SEQUENCE [LARGE SCALE GENOMIC DNA]</scope>
    <source>
        <strain evidence="8 9">NS28</strain>
    </source>
</reference>
<feature type="domain" description="Malectin" evidence="5">
    <location>
        <begin position="467"/>
        <end position="614"/>
    </location>
</feature>
<evidence type="ECO:0000313" key="8">
    <source>
        <dbReference type="EMBL" id="KAA6438836.1"/>
    </source>
</evidence>
<dbReference type="InterPro" id="IPR008979">
    <property type="entry name" value="Galactose-bd-like_sf"/>
</dbReference>
<accession>A0A5M8QW16</accession>
<evidence type="ECO:0000313" key="9">
    <source>
        <dbReference type="Proteomes" id="UP000323994"/>
    </source>
</evidence>
<dbReference type="SUPFAM" id="SSF49785">
    <property type="entry name" value="Galactose-binding domain-like"/>
    <property type="match status" value="1"/>
</dbReference>
<dbReference type="Gene3D" id="2.60.120.430">
    <property type="entry name" value="Galactose-binding lectin"/>
    <property type="match status" value="1"/>
</dbReference>
<dbReference type="PANTHER" id="PTHR42754">
    <property type="entry name" value="ENDOGLUCANASE"/>
    <property type="match status" value="1"/>
</dbReference>
<dbReference type="InterPro" id="IPR055372">
    <property type="entry name" value="CBM96"/>
</dbReference>
<dbReference type="GO" id="GO:0005576">
    <property type="term" value="C:extracellular region"/>
    <property type="evidence" value="ECO:0007669"/>
    <property type="project" value="UniProtKB-SubCell"/>
</dbReference>
<evidence type="ECO:0000259" key="5">
    <source>
        <dbReference type="Pfam" id="PF11721"/>
    </source>
</evidence>
<evidence type="ECO:0000256" key="2">
    <source>
        <dbReference type="ARBA" id="ARBA00022525"/>
    </source>
</evidence>
<keyword evidence="2" id="KW-0964">Secreted</keyword>
<evidence type="ECO:0000256" key="1">
    <source>
        <dbReference type="ARBA" id="ARBA00004613"/>
    </source>
</evidence>
<dbReference type="PANTHER" id="PTHR42754:SF1">
    <property type="entry name" value="LIPOPROTEIN"/>
    <property type="match status" value="1"/>
</dbReference>
<organism evidence="8 9">
    <name type="scientific">Dyadobacter flavalbus</name>
    <dbReference type="NCBI Taxonomy" id="2579942"/>
    <lineage>
        <taxon>Bacteria</taxon>
        <taxon>Pseudomonadati</taxon>
        <taxon>Bacteroidota</taxon>
        <taxon>Cytophagia</taxon>
        <taxon>Cytophagales</taxon>
        <taxon>Spirosomataceae</taxon>
        <taxon>Dyadobacter</taxon>
    </lineage>
</organism>
<dbReference type="Pfam" id="PF24517">
    <property type="entry name" value="CBM96"/>
    <property type="match status" value="1"/>
</dbReference>
<comment type="caution">
    <text evidence="8">The sequence shown here is derived from an EMBL/GenBank/DDBJ whole genome shotgun (WGS) entry which is preliminary data.</text>
</comment>
<dbReference type="OrthoDB" id="1523346at2"/>
<dbReference type="EMBL" id="VBSN01000044">
    <property type="protein sequence ID" value="KAA6438836.1"/>
    <property type="molecule type" value="Genomic_DNA"/>
</dbReference>
<feature type="chain" id="PRO_5024372565" evidence="4">
    <location>
        <begin position="28"/>
        <end position="887"/>
    </location>
</feature>
<name>A0A5M8QW16_9BACT</name>
<proteinExistence type="predicted"/>
<keyword evidence="9" id="KW-1185">Reference proteome</keyword>
<dbReference type="AlphaFoldDB" id="A0A5M8QW16"/>
<evidence type="ECO:0000256" key="3">
    <source>
        <dbReference type="ARBA" id="ARBA00022729"/>
    </source>
</evidence>
<dbReference type="Pfam" id="PF18962">
    <property type="entry name" value="Por_Secre_tail"/>
    <property type="match status" value="1"/>
</dbReference>
<feature type="domain" description="Carbohydrate-binding module family 96" evidence="7">
    <location>
        <begin position="623"/>
        <end position="787"/>
    </location>
</feature>
<keyword evidence="3 4" id="KW-0732">Signal</keyword>
<sequence>MNRTLLPQHFFKFPLSLLVFVQVSVFAQPAIQWDKTFGSPLNTAMFSRPKNTIIDQTSDGGYVAIYISNSRIAGDKSEISRGGSDFWIVKMSATGTKEWDKTIGGPGADYDPSIHQTSDGGYIIGGTSNSSIGGEKSENRRGTTDYWVIKLDKNGNKLWDKTIGSPSDDYLVDVQQTADGNYILAGWSIGGIGGEKTGPSLGGDSDWYLSMFDYWIVKLSDTGSIIWDKTLGTPYCDLMRCMTQTSDGGFVLAGGDQRFEYGDSGYKLMKVSANGTKMWERTVQGTDNAEIYDIEQTPDNGFILGGFSVQGPGGDQKEDSHGDYWIVKLNPDLSIAWSNVLNTLFYNNMRGSNYFADLTQTPDGGYAVLGYSSEPGLGDKSEDSHNGDSDFWLVKLNASGTQVWDRTIGGAGSETAISIISTSDGGLLLAGISHSDISFEKTENKKSNSDLWIVKLAPEYVTTSPTIVRINSGGPEFTTATKKTFSADRYYYGIDRISSIPSGDILNTTNDVLYRTARCSPSFSYNIPVVNGRVDVILHFAETYFGAPGKKGGAGSRRFHVNIEGNRKLTNYDIFVAAGGAMRPSAYTTQIDVKDGILNIDFLTGAADLPRVSAIEVIPVRNFTLQPLADAYVQDGTNNKANFGATDFLDVKKSSSNLSTNRSAYLKFQLPAASGITSAKLRVYGHNHENSNNISLHAYGVNTDTWIESTINKVNSPAASTASLGYIAVNNVYKYYEIDVTSYVKSQQQPGDQVVTLLLQDPNNRNTRLVFNSKENGANPPQLIVQTAPVTVSNTREGVEEIAAEKEAVEVNIFPNPASEILNIEMADWHKVKTVELLNSRSDVVYHSGDKPVQSVNVKELPSGIYFLRIGLFDGGSSVRKVLVGNN</sequence>
<protein>
    <submittedName>
        <fullName evidence="8">DNRLRE domain-containing protein</fullName>
    </submittedName>
</protein>
<feature type="domain" description="Secretion system C-terminal sorting" evidence="6">
    <location>
        <begin position="813"/>
        <end position="872"/>
    </location>
</feature>
<dbReference type="InterPro" id="IPR026444">
    <property type="entry name" value="Secre_tail"/>
</dbReference>
<evidence type="ECO:0000259" key="7">
    <source>
        <dbReference type="Pfam" id="PF24517"/>
    </source>
</evidence>
<dbReference type="NCBIfam" id="NF033679">
    <property type="entry name" value="DNRLRE_dom"/>
    <property type="match status" value="1"/>
</dbReference>
<dbReference type="NCBIfam" id="TIGR04183">
    <property type="entry name" value="Por_Secre_tail"/>
    <property type="match status" value="1"/>
</dbReference>
<dbReference type="RefSeq" id="WP_139012948.1">
    <property type="nucleotide sequence ID" value="NZ_VBSN01000044.1"/>
</dbReference>
<gene>
    <name evidence="8" type="ORF">FEM33_15565</name>
</gene>
<comment type="subcellular location">
    <subcellularLocation>
        <location evidence="1">Secreted</location>
    </subcellularLocation>
</comment>
<dbReference type="InterPro" id="IPR021720">
    <property type="entry name" value="Malectin_dom"/>
</dbReference>
<feature type="signal peptide" evidence="4">
    <location>
        <begin position="1"/>
        <end position="27"/>
    </location>
</feature>
<evidence type="ECO:0000256" key="4">
    <source>
        <dbReference type="SAM" id="SignalP"/>
    </source>
</evidence>
<dbReference type="Pfam" id="PF11721">
    <property type="entry name" value="Malectin"/>
    <property type="match status" value="1"/>
</dbReference>
<evidence type="ECO:0000259" key="6">
    <source>
        <dbReference type="Pfam" id="PF18962"/>
    </source>
</evidence>
<dbReference type="Proteomes" id="UP000323994">
    <property type="component" value="Unassembled WGS sequence"/>
</dbReference>